<evidence type="ECO:0000313" key="14">
    <source>
        <dbReference type="EMBL" id="GGZ21629.1"/>
    </source>
</evidence>
<dbReference type="GO" id="GO:0032153">
    <property type="term" value="C:cell division site"/>
    <property type="evidence" value="ECO:0007669"/>
    <property type="project" value="TreeGrafter"/>
</dbReference>
<keyword evidence="10" id="KW-0961">Cell wall biogenesis/degradation</keyword>
<dbReference type="PANTHER" id="PTHR30474">
    <property type="entry name" value="CELL CYCLE PROTEIN"/>
    <property type="match status" value="1"/>
</dbReference>
<feature type="transmembrane region" description="Helical" evidence="13">
    <location>
        <begin position="54"/>
        <end position="73"/>
    </location>
</feature>
<gene>
    <name evidence="14" type="primary">rodA</name>
    <name evidence="14" type="ORF">GCM10007049_12950</name>
</gene>
<dbReference type="GO" id="GO:0051301">
    <property type="term" value="P:cell division"/>
    <property type="evidence" value="ECO:0007669"/>
    <property type="project" value="InterPro"/>
</dbReference>
<dbReference type="GO" id="GO:0008360">
    <property type="term" value="P:regulation of cell shape"/>
    <property type="evidence" value="ECO:0007669"/>
    <property type="project" value="UniProtKB-KW"/>
</dbReference>
<dbReference type="Proteomes" id="UP000619457">
    <property type="component" value="Unassembled WGS sequence"/>
</dbReference>
<evidence type="ECO:0000256" key="2">
    <source>
        <dbReference type="ARBA" id="ARBA00022475"/>
    </source>
</evidence>
<evidence type="ECO:0000256" key="5">
    <source>
        <dbReference type="ARBA" id="ARBA00022692"/>
    </source>
</evidence>
<keyword evidence="4" id="KW-0808">Transferase</keyword>
<evidence type="ECO:0000256" key="9">
    <source>
        <dbReference type="ARBA" id="ARBA00023136"/>
    </source>
</evidence>
<dbReference type="GO" id="GO:0071555">
    <property type="term" value="P:cell wall organization"/>
    <property type="evidence" value="ECO:0007669"/>
    <property type="project" value="UniProtKB-KW"/>
</dbReference>
<feature type="transmembrane region" description="Helical" evidence="13">
    <location>
        <begin position="232"/>
        <end position="249"/>
    </location>
</feature>
<sequence length="424" mass="48000">MRQDDLYINKIDWITILIYVALVMIGWINIYAAVYDEQAAKSIFDFSINSGKQLVWIGTAVLLITVIMVADYRLFDNLSLILYGVFLLILLLTPFIGKEINGQRAWFEIGSFRLQPGEFAKFATALALAKFIEKPSFDLSQPKYQFQALLIILIPISLIMLQPDTGTAMVYTAFFIMLYREGMPQKYYVIALLFIAVSLLSLAVENNLYIAFGVVALTVILILMGKKTWQRIVSFVLIGIAIIAYSYSLDFVVSKLPSHQQNRIMVLFNPDIDPLGVGWNVTQSKIAIGSGGFWGKGYLEGTQTKFDFVPEQHTDFIFCTLGEEFGWIGSLVVVALFVALLIRLVFLAERQKTRFSRVYGYCVISILLFHFMINISMTIGLFPVVGIPLPFFSYGGSSLWSFTILLFIFIKLDSHRIQLLGRMN</sequence>
<feature type="transmembrane region" description="Helical" evidence="13">
    <location>
        <begin position="391"/>
        <end position="410"/>
    </location>
</feature>
<dbReference type="PROSITE" id="PS00428">
    <property type="entry name" value="FTSW_RODA_SPOVE"/>
    <property type="match status" value="1"/>
</dbReference>
<feature type="transmembrane region" description="Helical" evidence="13">
    <location>
        <begin position="358"/>
        <end position="385"/>
    </location>
</feature>
<organism evidence="14 15">
    <name type="scientific">Echinicola pacifica</name>
    <dbReference type="NCBI Taxonomy" id="346377"/>
    <lineage>
        <taxon>Bacteria</taxon>
        <taxon>Pseudomonadati</taxon>
        <taxon>Bacteroidota</taxon>
        <taxon>Cytophagia</taxon>
        <taxon>Cytophagales</taxon>
        <taxon>Cyclobacteriaceae</taxon>
        <taxon>Echinicola</taxon>
    </lineage>
</organism>
<dbReference type="NCBIfam" id="TIGR02210">
    <property type="entry name" value="rodA_shape"/>
    <property type="match status" value="1"/>
</dbReference>
<evidence type="ECO:0000256" key="3">
    <source>
        <dbReference type="ARBA" id="ARBA00022676"/>
    </source>
</evidence>
<dbReference type="InterPro" id="IPR011923">
    <property type="entry name" value="RodA/MrdB"/>
</dbReference>
<comment type="subcellular location">
    <subcellularLocation>
        <location evidence="1">Membrane</location>
        <topology evidence="1">Multi-pass membrane protein</topology>
    </subcellularLocation>
</comment>
<dbReference type="GO" id="GO:0016757">
    <property type="term" value="F:glycosyltransferase activity"/>
    <property type="evidence" value="ECO:0007669"/>
    <property type="project" value="UniProtKB-KW"/>
</dbReference>
<evidence type="ECO:0000256" key="12">
    <source>
        <dbReference type="ARBA" id="ARBA00033270"/>
    </source>
</evidence>
<keyword evidence="5 13" id="KW-0812">Transmembrane</keyword>
<evidence type="ECO:0000256" key="6">
    <source>
        <dbReference type="ARBA" id="ARBA00022960"/>
    </source>
</evidence>
<accession>A0A918PSY0</accession>
<dbReference type="RefSeq" id="WP_026235540.1">
    <property type="nucleotide sequence ID" value="NZ_BMWX01000002.1"/>
</dbReference>
<keyword evidence="9 13" id="KW-0472">Membrane</keyword>
<feature type="transmembrane region" description="Helical" evidence="13">
    <location>
        <begin position="325"/>
        <end position="346"/>
    </location>
</feature>
<evidence type="ECO:0000256" key="11">
    <source>
        <dbReference type="ARBA" id="ARBA00032370"/>
    </source>
</evidence>
<dbReference type="NCBIfam" id="NF037961">
    <property type="entry name" value="RodA_shape"/>
    <property type="match status" value="1"/>
</dbReference>
<dbReference type="GO" id="GO:0005886">
    <property type="term" value="C:plasma membrane"/>
    <property type="evidence" value="ECO:0007669"/>
    <property type="project" value="TreeGrafter"/>
</dbReference>
<protein>
    <recommendedName>
        <fullName evidence="12">Cell wall polymerase</fullName>
    </recommendedName>
    <alternativeName>
        <fullName evidence="11">Peptidoglycan polymerase</fullName>
    </alternativeName>
</protein>
<feature type="transmembrane region" description="Helical" evidence="13">
    <location>
        <begin position="12"/>
        <end position="34"/>
    </location>
</feature>
<evidence type="ECO:0000256" key="1">
    <source>
        <dbReference type="ARBA" id="ARBA00004141"/>
    </source>
</evidence>
<keyword evidence="15" id="KW-1185">Reference proteome</keyword>
<dbReference type="GO" id="GO:0009252">
    <property type="term" value="P:peptidoglycan biosynthetic process"/>
    <property type="evidence" value="ECO:0007669"/>
    <property type="project" value="UniProtKB-KW"/>
</dbReference>
<dbReference type="AlphaFoldDB" id="A0A918PSY0"/>
<reference evidence="14" key="2">
    <citation type="submission" date="2020-09" db="EMBL/GenBank/DDBJ databases">
        <authorList>
            <person name="Sun Q."/>
            <person name="Kim S."/>
        </authorList>
    </citation>
    <scope>NUCLEOTIDE SEQUENCE</scope>
    <source>
        <strain evidence="14">KCTC 12368</strain>
    </source>
</reference>
<evidence type="ECO:0000313" key="15">
    <source>
        <dbReference type="Proteomes" id="UP000619457"/>
    </source>
</evidence>
<dbReference type="PANTHER" id="PTHR30474:SF1">
    <property type="entry name" value="PEPTIDOGLYCAN GLYCOSYLTRANSFERASE MRDB"/>
    <property type="match status" value="1"/>
</dbReference>
<dbReference type="InterPro" id="IPR001182">
    <property type="entry name" value="FtsW/RodA"/>
</dbReference>
<evidence type="ECO:0000256" key="8">
    <source>
        <dbReference type="ARBA" id="ARBA00022989"/>
    </source>
</evidence>
<evidence type="ECO:0000256" key="7">
    <source>
        <dbReference type="ARBA" id="ARBA00022984"/>
    </source>
</evidence>
<keyword evidence="8 13" id="KW-1133">Transmembrane helix</keyword>
<keyword evidence="7" id="KW-0573">Peptidoglycan synthesis</keyword>
<reference evidence="14" key="1">
    <citation type="journal article" date="2014" name="Int. J. Syst. Evol. Microbiol.">
        <title>Complete genome sequence of Corynebacterium casei LMG S-19264T (=DSM 44701T), isolated from a smear-ripened cheese.</title>
        <authorList>
            <consortium name="US DOE Joint Genome Institute (JGI-PGF)"/>
            <person name="Walter F."/>
            <person name="Albersmeier A."/>
            <person name="Kalinowski J."/>
            <person name="Ruckert C."/>
        </authorList>
    </citation>
    <scope>NUCLEOTIDE SEQUENCE</scope>
    <source>
        <strain evidence="14">KCTC 12368</strain>
    </source>
</reference>
<evidence type="ECO:0000256" key="10">
    <source>
        <dbReference type="ARBA" id="ARBA00023316"/>
    </source>
</evidence>
<comment type="caution">
    <text evidence="14">The sequence shown here is derived from an EMBL/GenBank/DDBJ whole genome shotgun (WGS) entry which is preliminary data.</text>
</comment>
<name>A0A918PSY0_9BACT</name>
<keyword evidence="6" id="KW-0133">Cell shape</keyword>
<feature type="transmembrane region" description="Helical" evidence="13">
    <location>
        <begin position="209"/>
        <end position="225"/>
    </location>
</feature>
<dbReference type="GO" id="GO:0015648">
    <property type="term" value="F:lipid-linked peptidoglycan transporter activity"/>
    <property type="evidence" value="ECO:0007669"/>
    <property type="project" value="TreeGrafter"/>
</dbReference>
<evidence type="ECO:0000256" key="4">
    <source>
        <dbReference type="ARBA" id="ARBA00022679"/>
    </source>
</evidence>
<keyword evidence="2" id="KW-1003">Cell membrane</keyword>
<dbReference type="InterPro" id="IPR018365">
    <property type="entry name" value="Cell_cycle_FtsW-rel_CS"/>
</dbReference>
<proteinExistence type="predicted"/>
<keyword evidence="3" id="KW-0328">Glycosyltransferase</keyword>
<feature type="transmembrane region" description="Helical" evidence="13">
    <location>
        <begin position="187"/>
        <end position="203"/>
    </location>
</feature>
<feature type="transmembrane region" description="Helical" evidence="13">
    <location>
        <begin position="80"/>
        <end position="97"/>
    </location>
</feature>
<dbReference type="EMBL" id="BMWX01000002">
    <property type="protein sequence ID" value="GGZ21629.1"/>
    <property type="molecule type" value="Genomic_DNA"/>
</dbReference>
<feature type="transmembrane region" description="Helical" evidence="13">
    <location>
        <begin position="144"/>
        <end position="161"/>
    </location>
</feature>
<dbReference type="Pfam" id="PF01098">
    <property type="entry name" value="FTSW_RODA_SPOVE"/>
    <property type="match status" value="1"/>
</dbReference>
<evidence type="ECO:0000256" key="13">
    <source>
        <dbReference type="SAM" id="Phobius"/>
    </source>
</evidence>